<dbReference type="CDD" id="cd03244">
    <property type="entry name" value="ABCC_MRP_domain2"/>
    <property type="match status" value="2"/>
</dbReference>
<feature type="domain" description="ABC transmembrane type-1" evidence="15">
    <location>
        <begin position="291"/>
        <end position="558"/>
    </location>
</feature>
<keyword evidence="17" id="KW-1185">Reference proteome</keyword>
<feature type="transmembrane region" description="Helical" evidence="13">
    <location>
        <begin position="1400"/>
        <end position="1422"/>
    </location>
</feature>
<feature type="transmembrane region" description="Helical" evidence="13">
    <location>
        <begin position="952"/>
        <end position="971"/>
    </location>
</feature>
<keyword evidence="10 13" id="KW-0472">Membrane</keyword>
<sequence length="2330" mass="259688">MSQEKVAICGKVGSGKSTLLAAILGEVSKTHGEIQVCGKIAYVSQNAWIQTGTVQENILFGSAMDRERYQATLKLCSLVKDLEMLPFGDCTQIGERGINLSGGQKQRIQLARALYQDADIYLLDDPFSAVDAHTVSSLFHEYVLGALSNKTVILVTHQVDLLPTFDSVLLMSGGEILQAAPFKKLFESCKEFEDLINAHKQTISRERLNMLPHNNNSATTKSHEISQLNGETIKEVSGKEALEQSRDASDQLIKKEERERGHTSLKAHKQYLGQIRGYLLFYLALISHLCFVLGQILQNSWMAANVKNPNVSTLKLILVYLGIGFGPILSLFFRCFFVVVLGLETSKSLFSQLLGSLFHAPMTFYDSTPLGRIISRVSSDLNTVDLRMPFWIVWGVTSSMNACGNLAVLAGVTWQVLFVAVPMIILAVQLKRYYLTSAKELMRINGTTKSTMVNHLSESMAGAVTIRAFGKEDHFFANHISLIDKNASPFLHNFSSTEWLILRLEIMSAAILTTSALLMAMLPPGTFSSGFVGMALSYGLTLNTWLVIAINDQCTLSNVIISVERLNQYMHIESEAPLILKESQPTLDWPTDGRVELENLKIRYQPDLPLVLDGITCTFEGGHKIGIVGRTGSGKTTLISALFRLVEPAGGKIIIDGLDITKIGLHDLRSRLGIIPQDPILFHGSIRYNLDPLGQFTDQQIWEVLDRCQLKEAVEIKTHGLDSLVAQEGTNWSMGQRQLFCLGRALLRRSHLLVLDEATASIDNTTDAVLQKTIRNEFTGCTIITVAHRIPTVIDCNMVLAIGDGKSVEYDEPMKLMNTEGSLFRELVKEYWSPRDGGREEGDIPLISSRVQGFKEAVIQCQAHKRNSGRMFSLTSTFTGFSGTTMRAYANSASGFAGIFDSSTCLNHIIVLSISAIISVLLLINLFLRVIKINVPVRSLFRISSPLHQLSTTLNGGLALFYLGLGAYMLIQNFTRSVTYYPPHWWLAMLFLGLYQTLLSLFSASRFRYLKVWSILPSIFSGFTCSSSIIYLMKEKKLTMDAILDILSLPGTLLILICALHKSEDEEETTSGNLYKPLNSDNNSVPFDQKPNVTPLSAAGFFSVMSFWWLNPLMKKGYEKPLEEKDIPQLGEIDRAGTQYIIFIDKLNQRKEESNKNSSSPSIFWAIVSCHKREILVSGFFALLKILTLSAGPMILHEFIKVSSGQEAFKHEGSVLAVGLFFAKCTESLSQRQWFFRTRRLGLQVRSLLSAAIYKKQQRLSNFARLTHSSGKIMNYLTVDAYRVGEFPYWFHQTWTTSLQLCIALVILYEAVGPATIASMVVIILMVACNAPLAKLQHKFQTQLMKAQDDRLKAMSESLANMKVLKLYAWEGHFQKAIEKLRQQEYVWIKAFLMRKAYNIFLMWSSPVLVSAATFLACYLLRIPLDPSNVFTFVATLRLVQDPVRQIPDVIGNVIQAKVAFARIVKFLEAPELQSEKLKKEAFASVKKPIVMESCDFSWDENFSRPTVRNVTLKVKDGEKVAICGEVGSGKSTLLAAVLGEVPKTCGMVQVCGNIAYVSQNAWIQTGTVQENILFGSPINKQRYQETLERCSLVKDLEMLPFGDQTQIGERGVNLSGGQKQRVQLARALYQNADIYLLDDPFSAVDAHTASSLFNEYVMGALGNKTVLLVTHQVDFLPTFDRVMLMSDGEILQCGPFRELFASCKEFQDLVHSHKETVGIEKLNNLVVQNNKSETIYQQEKNKIHGGPIRNLHQNENAKSSGGGSDQLIKKEERERGDTGLKPYMQYLGQNKGYLYFSLATLARIFFISGQILQNSWMAANVENPNVSLCGCPWIRDFQVTQLLTSLFRAPMSFYDSTPLGRILSRVSADLSIVDLDVPFTFVGATGAALNAYSNLGVLAVVTWQVLFVSVPMIILAIRIQRYYLASAKELMRINGTTKSLMANHLSESIAGAITIRAFEEEDRFFAKVLELIDKNASPYLHNFSSTEWLIQRLEMMSATIVASSALVMALLPSGTFGAGFVGMALSYGLSLNNSFVNSIRNQCNLANLIISVERLNQYMNIESEAPKVIEESRPPPNWPDIGTVELQELKIRYRPDAPLVLCGITCTFQGGHKIGIVGRTGSGKTTLIGALFRLVEPSGGRIVIDGLDITKIGLHDLRSRFGIIPQDPTLFNGSVRYNLDPLGQFTDQQIWEVLDKCQLRETVQEKEKGLDSLVVEEGSNWSMGQRQLFCLGRALLRRSRILVLDEATASIDNVTDAILQKTIRMEFADCTVITVAHRIPTVMDCTMVLSISDGKLVEYDEPMKLMNTEGSLFRELVKEYWSHSANGSI</sequence>
<evidence type="ECO:0000313" key="16">
    <source>
        <dbReference type="EMBL" id="KAJ1704452.1"/>
    </source>
</evidence>
<evidence type="ECO:0000256" key="9">
    <source>
        <dbReference type="ARBA" id="ARBA00022989"/>
    </source>
</evidence>
<dbReference type="GO" id="GO:0140359">
    <property type="term" value="F:ABC-type transporter activity"/>
    <property type="evidence" value="ECO:0007669"/>
    <property type="project" value="InterPro"/>
</dbReference>
<feature type="transmembrane region" description="Helical" evidence="13">
    <location>
        <begin position="278"/>
        <end position="297"/>
    </location>
</feature>
<feature type="domain" description="ABC transporter" evidence="14">
    <location>
        <begin position="1492"/>
        <end position="1713"/>
    </location>
</feature>
<dbReference type="OrthoDB" id="6500128at2759"/>
<evidence type="ECO:0000256" key="2">
    <source>
        <dbReference type="ARBA" id="ARBA00009726"/>
    </source>
</evidence>
<dbReference type="FunFam" id="3.40.50.300:FF:000169">
    <property type="entry name" value="ABC transporter C family member 3"/>
    <property type="match status" value="2"/>
</dbReference>
<evidence type="ECO:0000256" key="6">
    <source>
        <dbReference type="ARBA" id="ARBA00022741"/>
    </source>
</evidence>
<accession>A0A9Q0D3M7</accession>
<organism evidence="16 17">
    <name type="scientific">Rhynchospora breviuscula</name>
    <dbReference type="NCBI Taxonomy" id="2022672"/>
    <lineage>
        <taxon>Eukaryota</taxon>
        <taxon>Viridiplantae</taxon>
        <taxon>Streptophyta</taxon>
        <taxon>Embryophyta</taxon>
        <taxon>Tracheophyta</taxon>
        <taxon>Spermatophyta</taxon>
        <taxon>Magnoliopsida</taxon>
        <taxon>Liliopsida</taxon>
        <taxon>Poales</taxon>
        <taxon>Cyperaceae</taxon>
        <taxon>Cyperoideae</taxon>
        <taxon>Rhynchosporeae</taxon>
        <taxon>Rhynchospora</taxon>
    </lineage>
</organism>
<evidence type="ECO:0000313" key="17">
    <source>
        <dbReference type="Proteomes" id="UP001151287"/>
    </source>
</evidence>
<dbReference type="CDD" id="cd03250">
    <property type="entry name" value="ABCC_MRP_domain1"/>
    <property type="match status" value="2"/>
</dbReference>
<dbReference type="CDD" id="cd18580">
    <property type="entry name" value="ABC_6TM_ABCC_D2"/>
    <property type="match status" value="2"/>
</dbReference>
<dbReference type="SUPFAM" id="SSF52540">
    <property type="entry name" value="P-loop containing nucleoside triphosphate hydrolases"/>
    <property type="match status" value="4"/>
</dbReference>
<evidence type="ECO:0000259" key="14">
    <source>
        <dbReference type="PROSITE" id="PS50893"/>
    </source>
</evidence>
<feature type="transmembrane region" description="Helical" evidence="13">
    <location>
        <begin position="1896"/>
        <end position="1918"/>
    </location>
</feature>
<feature type="region of interest" description="Disordered" evidence="12">
    <location>
        <begin position="1746"/>
        <end position="1770"/>
    </location>
</feature>
<gene>
    <name evidence="16" type="ORF">LUZ63_004231</name>
</gene>
<dbReference type="Proteomes" id="UP001151287">
    <property type="component" value="Unassembled WGS sequence"/>
</dbReference>
<dbReference type="GO" id="GO:0016887">
    <property type="term" value="F:ATP hydrolysis activity"/>
    <property type="evidence" value="ECO:0007669"/>
    <property type="project" value="InterPro"/>
</dbReference>
<keyword evidence="9 13" id="KW-1133">Transmembrane helix</keyword>
<keyword evidence="4 13" id="KW-0812">Transmembrane</keyword>
<dbReference type="PROSITE" id="PS00211">
    <property type="entry name" value="ABC_TRANSPORTER_1"/>
    <property type="match status" value="2"/>
</dbReference>
<feature type="transmembrane region" description="Helical" evidence="13">
    <location>
        <begin position="531"/>
        <end position="550"/>
    </location>
</feature>
<dbReference type="InterPro" id="IPR044726">
    <property type="entry name" value="ABCC_6TM_D2"/>
</dbReference>
<dbReference type="GO" id="GO:0005524">
    <property type="term" value="F:ATP binding"/>
    <property type="evidence" value="ECO:0007669"/>
    <property type="project" value="UniProtKB-KW"/>
</dbReference>
<evidence type="ECO:0000259" key="15">
    <source>
        <dbReference type="PROSITE" id="PS50929"/>
    </source>
</evidence>
<dbReference type="InterPro" id="IPR036640">
    <property type="entry name" value="ABC1_TM_sf"/>
</dbReference>
<dbReference type="SUPFAM" id="SSF90123">
    <property type="entry name" value="ABC transporter transmembrane region"/>
    <property type="match status" value="3"/>
</dbReference>
<dbReference type="FunFam" id="1.20.1560.10:FF:000003">
    <property type="entry name" value="ABC transporter C family member 10"/>
    <property type="match status" value="1"/>
</dbReference>
<dbReference type="PROSITE" id="PS50893">
    <property type="entry name" value="ABC_TRANSPORTER_2"/>
    <property type="match status" value="4"/>
</dbReference>
<feature type="transmembrane region" description="Helical" evidence="13">
    <location>
        <begin position="909"/>
        <end position="931"/>
    </location>
</feature>
<dbReference type="InterPro" id="IPR056228">
    <property type="entry name" value="ABCC10-like_N"/>
</dbReference>
<evidence type="ECO:0000256" key="4">
    <source>
        <dbReference type="ARBA" id="ARBA00022692"/>
    </source>
</evidence>
<proteinExistence type="inferred from homology"/>
<dbReference type="Pfam" id="PF00664">
    <property type="entry name" value="ABC_membrane"/>
    <property type="match status" value="3"/>
</dbReference>
<feature type="transmembrane region" description="Helical" evidence="13">
    <location>
        <begin position="500"/>
        <end position="519"/>
    </location>
</feature>
<keyword evidence="3" id="KW-0813">Transport</keyword>
<dbReference type="PROSITE" id="PS50929">
    <property type="entry name" value="ABC_TM1F"/>
    <property type="match status" value="3"/>
</dbReference>
<evidence type="ECO:0000256" key="7">
    <source>
        <dbReference type="ARBA" id="ARBA00022840"/>
    </source>
</evidence>
<dbReference type="GO" id="GO:0016020">
    <property type="term" value="C:membrane"/>
    <property type="evidence" value="ECO:0007669"/>
    <property type="project" value="UniProtKB-SubCell"/>
</dbReference>
<evidence type="ECO:0000256" key="11">
    <source>
        <dbReference type="ARBA" id="ARBA00057614"/>
    </source>
</evidence>
<protein>
    <submittedName>
        <fullName evidence="16">Uncharacterized protein</fullName>
    </submittedName>
</protein>
<feature type="transmembrane region" description="Helical" evidence="13">
    <location>
        <begin position="406"/>
        <end position="428"/>
    </location>
</feature>
<reference evidence="16" key="1">
    <citation type="journal article" date="2022" name="Cell">
        <title>Repeat-based holocentromeres influence genome architecture and karyotype evolution.</title>
        <authorList>
            <person name="Hofstatter P.G."/>
            <person name="Thangavel G."/>
            <person name="Lux T."/>
            <person name="Neumann P."/>
            <person name="Vondrak T."/>
            <person name="Novak P."/>
            <person name="Zhang M."/>
            <person name="Costa L."/>
            <person name="Castellani M."/>
            <person name="Scott A."/>
            <person name="Toegelov H."/>
            <person name="Fuchs J."/>
            <person name="Mata-Sucre Y."/>
            <person name="Dias Y."/>
            <person name="Vanzela A.L.L."/>
            <person name="Huettel B."/>
            <person name="Almeida C.C.S."/>
            <person name="Simkova H."/>
            <person name="Souza G."/>
            <person name="Pedrosa-Harand A."/>
            <person name="Macas J."/>
            <person name="Mayer K.F.X."/>
            <person name="Houben A."/>
            <person name="Marques A."/>
        </authorList>
    </citation>
    <scope>NUCLEOTIDE SEQUENCE</scope>
    <source>
        <strain evidence="16">RhyBre1mFocal</strain>
    </source>
</reference>
<feature type="transmembrane region" description="Helical" evidence="13">
    <location>
        <begin position="2001"/>
        <end position="2030"/>
    </location>
</feature>
<feature type="domain" description="ABC transmembrane type-1" evidence="15">
    <location>
        <begin position="1842"/>
        <end position="2048"/>
    </location>
</feature>
<keyword evidence="8" id="KW-1278">Translocase</keyword>
<evidence type="ECO:0000256" key="13">
    <source>
        <dbReference type="SAM" id="Phobius"/>
    </source>
</evidence>
<comment type="function">
    <text evidence="11">ABC transporter that may affect phytic acid transport and compartmentalization. May function directly or indirectly in removing phytic acid from the cytosol or in vesicle trafficking. Required for phytic acid accumulation in developing seeds. Phytic acid is the primary storage form of phosphorus in cereal grains and other plant seeds.</text>
</comment>
<evidence type="ECO:0000256" key="3">
    <source>
        <dbReference type="ARBA" id="ARBA00022448"/>
    </source>
</evidence>
<name>A0A9Q0D3M7_9POAL</name>
<dbReference type="InterPro" id="IPR027417">
    <property type="entry name" value="P-loop_NTPase"/>
</dbReference>
<feature type="domain" description="ABC transporter" evidence="14">
    <location>
        <begin position="1"/>
        <end position="198"/>
    </location>
</feature>
<dbReference type="EMBL" id="JAMQYH010000001">
    <property type="protein sequence ID" value="KAJ1704452.1"/>
    <property type="molecule type" value="Genomic_DNA"/>
</dbReference>
<keyword evidence="7" id="KW-0067">ATP-binding</keyword>
<evidence type="ECO:0000256" key="8">
    <source>
        <dbReference type="ARBA" id="ARBA00022967"/>
    </source>
</evidence>
<dbReference type="FunFam" id="1.20.1560.10:FF:000002">
    <property type="entry name" value="ABC transporter C family member 5"/>
    <property type="match status" value="2"/>
</dbReference>
<dbReference type="Pfam" id="PF00005">
    <property type="entry name" value="ABC_tran"/>
    <property type="match status" value="4"/>
</dbReference>
<dbReference type="InterPro" id="IPR011527">
    <property type="entry name" value="ABC1_TM_dom"/>
</dbReference>
<dbReference type="FunFam" id="3.40.50.300:FF:000997">
    <property type="entry name" value="Multidrug resistance-associated protein 1"/>
    <property type="match status" value="1"/>
</dbReference>
<feature type="transmembrane region" description="Helical" evidence="13">
    <location>
        <begin position="1014"/>
        <end position="1033"/>
    </location>
</feature>
<comment type="similarity">
    <text evidence="2">Belongs to the ABC transporter superfamily. ABCC family. Conjugate transporter (TC 3.A.1.208) subfamily.</text>
</comment>
<dbReference type="Pfam" id="PF24358">
    <property type="entry name" value="ABCC10_N"/>
    <property type="match status" value="1"/>
</dbReference>
<dbReference type="InterPro" id="IPR003439">
    <property type="entry name" value="ABC_transporter-like_ATP-bd"/>
</dbReference>
<dbReference type="SMART" id="SM00382">
    <property type="entry name" value="AAA"/>
    <property type="match status" value="4"/>
</dbReference>
<feature type="transmembrane region" description="Helical" evidence="13">
    <location>
        <begin position="983"/>
        <end position="1002"/>
    </location>
</feature>
<feature type="domain" description="ABC transporter" evidence="14">
    <location>
        <begin position="595"/>
        <end position="829"/>
    </location>
</feature>
<feature type="domain" description="ABC transporter" evidence="14">
    <location>
        <begin position="2087"/>
        <end position="2319"/>
    </location>
</feature>
<dbReference type="InterPro" id="IPR050173">
    <property type="entry name" value="ABC_transporter_C-like"/>
</dbReference>
<dbReference type="CDD" id="cd18579">
    <property type="entry name" value="ABC_6TM_ABCC_D1"/>
    <property type="match status" value="1"/>
</dbReference>
<evidence type="ECO:0000256" key="5">
    <source>
        <dbReference type="ARBA" id="ARBA00022737"/>
    </source>
</evidence>
<feature type="transmembrane region" description="Helical" evidence="13">
    <location>
        <begin position="1093"/>
        <end position="1110"/>
    </location>
</feature>
<dbReference type="InterPro" id="IPR044746">
    <property type="entry name" value="ABCC_6TM_D1"/>
</dbReference>
<feature type="domain" description="ABC transmembrane type-1" evidence="15">
    <location>
        <begin position="1176"/>
        <end position="1456"/>
    </location>
</feature>
<keyword evidence="6" id="KW-0547">Nucleotide-binding</keyword>
<evidence type="ECO:0000256" key="12">
    <source>
        <dbReference type="SAM" id="MobiDB-lite"/>
    </source>
</evidence>
<dbReference type="InterPro" id="IPR017871">
    <property type="entry name" value="ABC_transporter-like_CS"/>
</dbReference>
<comment type="caution">
    <text evidence="16">The sequence shown here is derived from an EMBL/GenBank/DDBJ whole genome shotgun (WGS) entry which is preliminary data.</text>
</comment>
<dbReference type="FunFam" id="3.40.50.300:FF:000923">
    <property type="entry name" value="ABC transporter C family member 10"/>
    <property type="match status" value="1"/>
</dbReference>
<feature type="transmembrane region" description="Helical" evidence="13">
    <location>
        <begin position="317"/>
        <end position="343"/>
    </location>
</feature>
<comment type="subcellular location">
    <subcellularLocation>
        <location evidence="1">Membrane</location>
        <topology evidence="1">Multi-pass membrane protein</topology>
    </subcellularLocation>
</comment>
<evidence type="ECO:0000256" key="1">
    <source>
        <dbReference type="ARBA" id="ARBA00004141"/>
    </source>
</evidence>
<dbReference type="PANTHER" id="PTHR24223">
    <property type="entry name" value="ATP-BINDING CASSETTE SUB-FAMILY C"/>
    <property type="match status" value="1"/>
</dbReference>
<keyword evidence="5" id="KW-0677">Repeat</keyword>
<evidence type="ECO:0000256" key="10">
    <source>
        <dbReference type="ARBA" id="ARBA00023136"/>
    </source>
</evidence>
<dbReference type="Gene3D" id="1.20.1560.10">
    <property type="entry name" value="ABC transporter type 1, transmembrane domain"/>
    <property type="match status" value="3"/>
</dbReference>
<dbReference type="Gene3D" id="3.40.50.300">
    <property type="entry name" value="P-loop containing nucleotide triphosphate hydrolases"/>
    <property type="match status" value="4"/>
</dbReference>
<dbReference type="InterPro" id="IPR003593">
    <property type="entry name" value="AAA+_ATPase"/>
</dbReference>
<dbReference type="PANTHER" id="PTHR24223:SF369">
    <property type="entry name" value="ABC TRANSPORTER C FAMILY MEMBER 10"/>
    <property type="match status" value="1"/>
</dbReference>